<evidence type="ECO:0000313" key="4">
    <source>
        <dbReference type="EMBL" id="TQF14122.1"/>
    </source>
</evidence>
<dbReference type="AlphaFoldDB" id="A0A540WYN7"/>
<evidence type="ECO:0000259" key="3">
    <source>
        <dbReference type="Pfam" id="PF16640"/>
    </source>
</evidence>
<protein>
    <submittedName>
        <fullName evidence="4">Uncharacterized protein</fullName>
    </submittedName>
</protein>
<dbReference type="Gene3D" id="2.60.40.10">
    <property type="entry name" value="Immunoglobulins"/>
    <property type="match status" value="3"/>
</dbReference>
<dbReference type="SUPFAM" id="SSF51126">
    <property type="entry name" value="Pectin lyase-like"/>
    <property type="match status" value="1"/>
</dbReference>
<dbReference type="SMART" id="SM00710">
    <property type="entry name" value="PbH1"/>
    <property type="match status" value="4"/>
</dbReference>
<dbReference type="SUPFAM" id="SSF49313">
    <property type="entry name" value="Cadherin-like"/>
    <property type="match status" value="2"/>
</dbReference>
<feature type="domain" description="Bacterial Ig-like" evidence="3">
    <location>
        <begin position="484"/>
        <end position="568"/>
    </location>
</feature>
<feature type="domain" description="Right handed beta helix" evidence="2">
    <location>
        <begin position="123"/>
        <end position="247"/>
    </location>
</feature>
<dbReference type="OrthoDB" id="30514at2"/>
<dbReference type="InterPro" id="IPR006626">
    <property type="entry name" value="PbH1"/>
</dbReference>
<gene>
    <name evidence="4" type="ORF">FJV41_20240</name>
</gene>
<dbReference type="InterPro" id="IPR039448">
    <property type="entry name" value="Beta_helix"/>
</dbReference>
<name>A0A540WYN7_9BACT</name>
<dbReference type="RefSeq" id="WP_141644155.1">
    <property type="nucleotide sequence ID" value="NZ_VIFM01000077.1"/>
</dbReference>
<dbReference type="InterPro" id="IPR015919">
    <property type="entry name" value="Cadherin-like_sf"/>
</dbReference>
<dbReference type="GO" id="GO:0016020">
    <property type="term" value="C:membrane"/>
    <property type="evidence" value="ECO:0007669"/>
    <property type="project" value="InterPro"/>
</dbReference>
<dbReference type="Gene3D" id="2.160.20.10">
    <property type="entry name" value="Single-stranded right-handed beta-helix, Pectin lyase-like"/>
    <property type="match status" value="1"/>
</dbReference>
<organism evidence="4 5">
    <name type="scientific">Myxococcus llanfairpwllgwyngyllgogerychwyrndrobwllllantysiliogogogochensis</name>
    <dbReference type="NCBI Taxonomy" id="2590453"/>
    <lineage>
        <taxon>Bacteria</taxon>
        <taxon>Pseudomonadati</taxon>
        <taxon>Myxococcota</taxon>
        <taxon>Myxococcia</taxon>
        <taxon>Myxococcales</taxon>
        <taxon>Cystobacterineae</taxon>
        <taxon>Myxococcaceae</taxon>
        <taxon>Myxococcus</taxon>
    </lineage>
</organism>
<dbReference type="GO" id="GO:0005509">
    <property type="term" value="F:calcium ion binding"/>
    <property type="evidence" value="ECO:0007669"/>
    <property type="project" value="InterPro"/>
</dbReference>
<accession>A0A540WYN7</accession>
<feature type="chain" id="PRO_5022245528" evidence="1">
    <location>
        <begin position="22"/>
        <end position="613"/>
    </location>
</feature>
<dbReference type="InterPro" id="IPR013783">
    <property type="entry name" value="Ig-like_fold"/>
</dbReference>
<sequence length="613" mass="61463">MGVHLRCILVVALCASTPALAQATRTWVSAVGDDANPCSRTAPCKTFAGAISKTAAGGEIDVLDAGSFGTLVITKAITIDGGPAGKVSASGIPGITINAGPQDVVVLRRLSLTGSAGTRGTTGIAFNSGRALHVERVQIHGFQQDGIRFSPEAGGQLVLADVVVSGNGGAGVRVSSPSGVASAVISRGNLSGNRQGLWLGAGSVATVNELTASDNAEAGIWARTDDGGKVQLNVERARLTHNGVGLHAASVGSGSQTLLRLSRAAVDANVLATTRLIGTGTILSFGNNRMAGGSASTCPTGAVLLEDAALPGIARGGVFAPVELAVLGAMGSVTSTVSGALPRGFRLEGGVFSGTPEEGGDHPFTVTATDGNGCTASRDFTLAVACPPMTLGPTVLAAGTTGQVYAQTPFVHEGGEGTTTFVLDGALPRGLQLRDGVLTGMPTQPGTFPITLTATDGGRCSSSQSYTLAVARSADFQEATVQLQASANPAYAGEAVSVTASIVGGQGEPSGTVTFFRGTEVLEVVTVTSREAKHTLAPLAPGQYTLSAAYSGDTRFGGVDAAPLTLEVLPAKAPVEEGDSGCGCRQSGAPGGVLLTLLLLVLNRRRRESPTPG</sequence>
<dbReference type="Proteomes" id="UP000315369">
    <property type="component" value="Unassembled WGS sequence"/>
</dbReference>
<keyword evidence="5" id="KW-1185">Reference proteome</keyword>
<dbReference type="InterPro" id="IPR011050">
    <property type="entry name" value="Pectin_lyase_fold/virulence"/>
</dbReference>
<feature type="signal peptide" evidence="1">
    <location>
        <begin position="1"/>
        <end position="21"/>
    </location>
</feature>
<dbReference type="InterPro" id="IPR032109">
    <property type="entry name" value="Big_3_5"/>
</dbReference>
<reference evidence="4 5" key="1">
    <citation type="submission" date="2019-06" db="EMBL/GenBank/DDBJ databases">
        <authorList>
            <person name="Livingstone P."/>
            <person name="Whitworth D."/>
        </authorList>
    </citation>
    <scope>NUCLEOTIDE SEQUENCE [LARGE SCALE GENOMIC DNA]</scope>
    <source>
        <strain evidence="4 5">AM401</strain>
    </source>
</reference>
<keyword evidence="1" id="KW-0732">Signal</keyword>
<dbReference type="Pfam" id="PF16640">
    <property type="entry name" value="Big_3_5"/>
    <property type="match status" value="1"/>
</dbReference>
<evidence type="ECO:0000256" key="1">
    <source>
        <dbReference type="SAM" id="SignalP"/>
    </source>
</evidence>
<evidence type="ECO:0000313" key="5">
    <source>
        <dbReference type="Proteomes" id="UP000315369"/>
    </source>
</evidence>
<dbReference type="EMBL" id="VIFM01000077">
    <property type="protein sequence ID" value="TQF14122.1"/>
    <property type="molecule type" value="Genomic_DNA"/>
</dbReference>
<evidence type="ECO:0000259" key="2">
    <source>
        <dbReference type="Pfam" id="PF13229"/>
    </source>
</evidence>
<dbReference type="InterPro" id="IPR012334">
    <property type="entry name" value="Pectin_lyas_fold"/>
</dbReference>
<comment type="caution">
    <text evidence="4">The sequence shown here is derived from an EMBL/GenBank/DDBJ whole genome shotgun (WGS) entry which is preliminary data.</text>
</comment>
<dbReference type="Pfam" id="PF13229">
    <property type="entry name" value="Beta_helix"/>
    <property type="match status" value="1"/>
</dbReference>
<proteinExistence type="predicted"/>
<dbReference type="Pfam" id="PF05345">
    <property type="entry name" value="He_PIG"/>
    <property type="match status" value="2"/>
</dbReference>